<comment type="subcellular location">
    <subcellularLocation>
        <location evidence="1">Cell membrane</location>
        <topology evidence="1">Multi-pass membrane protein</topology>
    </subcellularLocation>
</comment>
<dbReference type="Proteomes" id="UP001526076">
    <property type="component" value="Unassembled WGS sequence"/>
</dbReference>
<evidence type="ECO:0000256" key="1">
    <source>
        <dbReference type="ARBA" id="ARBA00004651"/>
    </source>
</evidence>
<gene>
    <name evidence="11" type="ORF">OJ597_12960</name>
</gene>
<evidence type="ECO:0000259" key="10">
    <source>
        <dbReference type="PROSITE" id="PS51103"/>
    </source>
</evidence>
<evidence type="ECO:0000256" key="8">
    <source>
        <dbReference type="ARBA" id="ARBA00023136"/>
    </source>
</evidence>
<evidence type="ECO:0000256" key="5">
    <source>
        <dbReference type="ARBA" id="ARBA00022683"/>
    </source>
</evidence>
<evidence type="ECO:0000256" key="7">
    <source>
        <dbReference type="ARBA" id="ARBA00022989"/>
    </source>
</evidence>
<dbReference type="InterPro" id="IPR013013">
    <property type="entry name" value="PTS_EIIC_1"/>
</dbReference>
<keyword evidence="5" id="KW-0598">Phosphotransferase system</keyword>
<evidence type="ECO:0000256" key="9">
    <source>
        <dbReference type="SAM" id="Phobius"/>
    </source>
</evidence>
<evidence type="ECO:0000313" key="12">
    <source>
        <dbReference type="Proteomes" id="UP001526076"/>
    </source>
</evidence>
<evidence type="ECO:0000313" key="11">
    <source>
        <dbReference type="EMBL" id="MCW1043280.1"/>
    </source>
</evidence>
<reference evidence="11 12" key="1">
    <citation type="submission" date="2022-10" db="EMBL/GenBank/DDBJ databases">
        <title>Comparative genomic study of S. anginosus.</title>
        <authorList>
            <person name="Prasad A."/>
            <person name="Ene A."/>
            <person name="Jablonska S."/>
            <person name="Du J."/>
            <person name="Wolfe A.J."/>
            <person name="Putonti C."/>
        </authorList>
    </citation>
    <scope>NUCLEOTIDE SEQUENCE [LARGE SCALE GENOMIC DNA]</scope>
    <source>
        <strain evidence="11 12">UMB9231</strain>
    </source>
</reference>
<proteinExistence type="predicted"/>
<dbReference type="InterPro" id="IPR003352">
    <property type="entry name" value="PTS_EIIC"/>
</dbReference>
<keyword evidence="3" id="KW-1003">Cell membrane</keyword>
<feature type="transmembrane region" description="Helical" evidence="9">
    <location>
        <begin position="46"/>
        <end position="64"/>
    </location>
</feature>
<keyword evidence="6 9" id="KW-0812">Transmembrane</keyword>
<dbReference type="PANTHER" id="PTHR30175">
    <property type="entry name" value="PHOSPHOTRANSFERASE SYSTEM TRANSPORT PROTEIN"/>
    <property type="match status" value="1"/>
</dbReference>
<evidence type="ECO:0000256" key="2">
    <source>
        <dbReference type="ARBA" id="ARBA00022448"/>
    </source>
</evidence>
<feature type="domain" description="PTS EIIC type-1" evidence="10">
    <location>
        <begin position="1"/>
        <end position="84"/>
    </location>
</feature>
<dbReference type="RefSeq" id="WP_264351304.1">
    <property type="nucleotide sequence ID" value="NZ_JAPAHU010000359.1"/>
</dbReference>
<name>A0ABT3EDE0_STRAP</name>
<dbReference type="InterPro" id="IPR050558">
    <property type="entry name" value="PTS_Sugar-Specific_Components"/>
</dbReference>
<keyword evidence="4" id="KW-0762">Sugar transport</keyword>
<accession>A0ABT3EDE0</accession>
<dbReference type="Pfam" id="PF02378">
    <property type="entry name" value="PTS_EIIC"/>
    <property type="match status" value="1"/>
</dbReference>
<evidence type="ECO:0000256" key="4">
    <source>
        <dbReference type="ARBA" id="ARBA00022597"/>
    </source>
</evidence>
<dbReference type="PANTHER" id="PTHR30175:SF1">
    <property type="entry name" value="PTS SYSTEM ARBUTIN-, CELLOBIOSE-, AND SALICIN-SPECIFIC EIIBC COMPONENT-RELATED"/>
    <property type="match status" value="1"/>
</dbReference>
<feature type="non-terminal residue" evidence="11">
    <location>
        <position position="1"/>
    </location>
</feature>
<keyword evidence="7 9" id="KW-1133">Transmembrane helix</keyword>
<organism evidence="11 12">
    <name type="scientific">Streptococcus anginosus</name>
    <dbReference type="NCBI Taxonomy" id="1328"/>
    <lineage>
        <taxon>Bacteria</taxon>
        <taxon>Bacillati</taxon>
        <taxon>Bacillota</taxon>
        <taxon>Bacilli</taxon>
        <taxon>Lactobacillales</taxon>
        <taxon>Streptococcaceae</taxon>
        <taxon>Streptococcus</taxon>
        <taxon>Streptococcus anginosus group</taxon>
    </lineage>
</organism>
<keyword evidence="8 9" id="KW-0472">Membrane</keyword>
<keyword evidence="12" id="KW-1185">Reference proteome</keyword>
<feature type="transmembrane region" description="Helical" evidence="9">
    <location>
        <begin position="14"/>
        <end position="34"/>
    </location>
</feature>
<protein>
    <submittedName>
        <fullName evidence="11">PTS transporter subunit EIIC</fullName>
    </submittedName>
</protein>
<comment type="caution">
    <text evidence="11">The sequence shown here is derived from an EMBL/GenBank/DDBJ whole genome shotgun (WGS) entry which is preliminary data.</text>
</comment>
<evidence type="ECO:0000256" key="3">
    <source>
        <dbReference type="ARBA" id="ARBA00022475"/>
    </source>
</evidence>
<dbReference type="EMBL" id="JAPAHU010000359">
    <property type="protein sequence ID" value="MCW1043280.1"/>
    <property type="molecule type" value="Genomic_DNA"/>
</dbReference>
<dbReference type="PROSITE" id="PS51103">
    <property type="entry name" value="PTS_EIIC_TYPE_1"/>
    <property type="match status" value="1"/>
</dbReference>
<evidence type="ECO:0000256" key="6">
    <source>
        <dbReference type="ARBA" id="ARBA00022692"/>
    </source>
</evidence>
<sequence>IAILDFATKGYSTLLVASVSICFAQAGSLLNIFLRTKEDKVKQLAIPAFISALFGVTEPAIYGITLPMRTPFIMTCIAGAIQGA</sequence>
<feature type="non-terminal residue" evidence="11">
    <location>
        <position position="84"/>
    </location>
</feature>
<keyword evidence="2" id="KW-0813">Transport</keyword>